<evidence type="ECO:0000313" key="2">
    <source>
        <dbReference type="EMBL" id="KAE9523777.1"/>
    </source>
</evidence>
<evidence type="ECO:0000259" key="1">
    <source>
        <dbReference type="SMART" id="SM00597"/>
    </source>
</evidence>
<dbReference type="EMBL" id="VYZN01000076">
    <property type="protein sequence ID" value="KAE9523777.1"/>
    <property type="molecule type" value="Genomic_DNA"/>
</dbReference>
<dbReference type="OrthoDB" id="6604867at2759"/>
<comment type="caution">
    <text evidence="2">The sequence shown here is derived from an EMBL/GenBank/DDBJ whole genome shotgun (WGS) entry which is preliminary data.</text>
</comment>
<evidence type="ECO:0000313" key="3">
    <source>
        <dbReference type="Proteomes" id="UP000475862"/>
    </source>
</evidence>
<proteinExistence type="predicted"/>
<name>A0A6G0T1J7_APHGL</name>
<organism evidence="2 3">
    <name type="scientific">Aphis glycines</name>
    <name type="common">Soybean aphid</name>
    <dbReference type="NCBI Taxonomy" id="307491"/>
    <lineage>
        <taxon>Eukaryota</taxon>
        <taxon>Metazoa</taxon>
        <taxon>Ecdysozoa</taxon>
        <taxon>Arthropoda</taxon>
        <taxon>Hexapoda</taxon>
        <taxon>Insecta</taxon>
        <taxon>Pterygota</taxon>
        <taxon>Neoptera</taxon>
        <taxon>Paraneoptera</taxon>
        <taxon>Hemiptera</taxon>
        <taxon>Sternorrhyncha</taxon>
        <taxon>Aphidomorpha</taxon>
        <taxon>Aphidoidea</taxon>
        <taxon>Aphididae</taxon>
        <taxon>Aphidini</taxon>
        <taxon>Aphis</taxon>
        <taxon>Aphis</taxon>
    </lineage>
</organism>
<dbReference type="InterPro" id="IPR025398">
    <property type="entry name" value="DUF4371"/>
</dbReference>
<dbReference type="Pfam" id="PF05699">
    <property type="entry name" value="Dimer_Tnp_hAT"/>
    <property type="match status" value="1"/>
</dbReference>
<dbReference type="Pfam" id="PF14291">
    <property type="entry name" value="DUF4371"/>
    <property type="match status" value="1"/>
</dbReference>
<feature type="domain" description="TTF-type" evidence="1">
    <location>
        <begin position="196"/>
        <end position="282"/>
    </location>
</feature>
<protein>
    <recommendedName>
        <fullName evidence="1">TTF-type domain-containing protein</fullName>
    </recommendedName>
</protein>
<dbReference type="SMART" id="SM00597">
    <property type="entry name" value="ZnF_TTF"/>
    <property type="match status" value="1"/>
</dbReference>
<sequence>MASRKRLSGCEYKKIREAKQKCIDKQVGSFTKFLLKPTEIHQSNSNDKSLEAVSSDFKMSPNKFSLNVNNIHLTTISTAPLKSSSQDQQLNCNIDCLASTSSSITHNTSPTKEFELVSYSDSDSTNLNISIDKNVDDYYLQRNILENPVDVHDDPSYWPLKLIDSVRMLFIKKGPIQIKALNFPKNHENRKFSVTYYQCVLKNGEHFERSWLVYSINNDAVYCFCCRMFSVKLSDTGVASGIGYNDWKNLTAHFKIHKMSKTHILYYSNWQEMLIRLKLNQTIDSQNQKIIDSERKRWKAVLVRLCAILRCMAAQNLAFRGTSSVIHPSHNGNFLKLIECFSLFDNVLKDHLEKIKNKEQHVHYLGLQIQNELISLMSEKVKSNILTMVKDVKYYSIILYCTPDCSHSEQMSIILRFVSTTTGIVHEHFIGFIEVFDKTGAGLSVRIIKELIDLKININDMRGQSYDNGSNMRGKQNGVQKRILNINPRAFYVPCNSHSLNLVINDAGKCNVDAISFFGIVQKLYVFFSASTDRWKVLLKFLPKLTLKRVCDTHWESIIDAIRPIRHQFGKMYDALIHIKEDLNLTGSHGLQTKSDACALLKNICDFKFISSVIVWYDILSAVNPISKQLQSIHYDIQMALKSVSSIVEFLKEYRQNGFSKVKIAAKEIALLIEIPGKFPEEYQVQKKFEVEFFYTIIDTAINSLRERFDQLNHHCLNFGFLYNINLLKNWEHETLLNHCKDLAILLSAKETSDIDAIELFEELKIFCQLTEPNSSPDKNLELIYNKKLQEIYPNITISLRIILTIPVTVASAERSFSKLKLIKNHLRSTMSNKRLTGLALLSIESDMAQELDLEDIVQDFSSKKARKVNF</sequence>
<keyword evidence="3" id="KW-1185">Reference proteome</keyword>
<dbReference type="PANTHER" id="PTHR45749:SF35">
    <property type="entry name" value="AC-LIKE TRANSPOSASE-RELATED"/>
    <property type="match status" value="1"/>
</dbReference>
<dbReference type="GO" id="GO:0046983">
    <property type="term" value="F:protein dimerization activity"/>
    <property type="evidence" value="ECO:0007669"/>
    <property type="project" value="InterPro"/>
</dbReference>
<accession>A0A6G0T1J7</accession>
<dbReference type="SUPFAM" id="SSF53098">
    <property type="entry name" value="Ribonuclease H-like"/>
    <property type="match status" value="1"/>
</dbReference>
<dbReference type="AlphaFoldDB" id="A0A6G0T1J7"/>
<dbReference type="Proteomes" id="UP000475862">
    <property type="component" value="Unassembled WGS sequence"/>
</dbReference>
<dbReference type="InterPro" id="IPR008906">
    <property type="entry name" value="HATC_C_dom"/>
</dbReference>
<reference evidence="2 3" key="1">
    <citation type="submission" date="2019-08" db="EMBL/GenBank/DDBJ databases">
        <title>The genome of the soybean aphid Biotype 1, its phylome, world population structure and adaptation to the North American continent.</title>
        <authorList>
            <person name="Giordano R."/>
            <person name="Donthu R.K."/>
            <person name="Hernandez A.G."/>
            <person name="Wright C.L."/>
            <person name="Zimin A.V."/>
        </authorList>
    </citation>
    <scope>NUCLEOTIDE SEQUENCE [LARGE SCALE GENOMIC DNA]</scope>
    <source>
        <tissue evidence="2">Whole aphids</tissue>
    </source>
</reference>
<dbReference type="PANTHER" id="PTHR45749">
    <property type="match status" value="1"/>
</dbReference>
<dbReference type="InterPro" id="IPR012337">
    <property type="entry name" value="RNaseH-like_sf"/>
</dbReference>
<gene>
    <name evidence="2" type="ORF">AGLY_015837</name>
</gene>
<dbReference type="InterPro" id="IPR006580">
    <property type="entry name" value="Znf_TTF"/>
</dbReference>